<sequence>METIQVNNLTKKYSYYEKEQGLSGSFKNLFHRKKLFNEAVKQVSFSIQEGELVGFIGSNGAGKTTVLKTLSGILYPTSGEVNVLGYQPWKRKNEFLKQISIVMGQKNQLWWDLPAQDTFYLNQRLYSIPNKDFMNRLDYLVEKLEVEEKVNIQVRKLSLGERMKMELIAALLHNPRVLLLDEPTIGLDVKSQKTIRKFIKEYNQQNGNTIILTSHYMKDVQELCNRIIVIDKGNIIFDGNQEDLIKKFSDDKIVNVSFNELPTKEELSTYGEVVDLSDMKASIKVSKSSVTSVVNVLLTSCDIHDISIEETSLEDVVEKII</sequence>
<evidence type="ECO:0000313" key="5">
    <source>
        <dbReference type="EMBL" id="EPR10438.1"/>
    </source>
</evidence>
<dbReference type="SMART" id="SM00382">
    <property type="entry name" value="AAA"/>
    <property type="match status" value="1"/>
</dbReference>
<dbReference type="InterPro" id="IPR027417">
    <property type="entry name" value="P-loop_NTPase"/>
</dbReference>
<proteinExistence type="predicted"/>
<dbReference type="SUPFAM" id="SSF52540">
    <property type="entry name" value="P-loop containing nucleoside triphosphate hydrolases"/>
    <property type="match status" value="1"/>
</dbReference>
<dbReference type="InterPro" id="IPR003439">
    <property type="entry name" value="ABC_transporter-like_ATP-bd"/>
</dbReference>
<dbReference type="InterPro" id="IPR050763">
    <property type="entry name" value="ABC_transporter_ATP-binding"/>
</dbReference>
<dbReference type="GO" id="GO:0016887">
    <property type="term" value="F:ATP hydrolysis activity"/>
    <property type="evidence" value="ECO:0007669"/>
    <property type="project" value="InterPro"/>
</dbReference>
<dbReference type="OrthoDB" id="9804819at2"/>
<dbReference type="RefSeq" id="WP_020816226.1">
    <property type="nucleotide sequence ID" value="NZ_ATAY01000063.1"/>
</dbReference>
<dbReference type="Pfam" id="PF00005">
    <property type="entry name" value="ABC_tran"/>
    <property type="match status" value="1"/>
</dbReference>
<dbReference type="InterPro" id="IPR003593">
    <property type="entry name" value="AAA+_ATPase"/>
</dbReference>
<dbReference type="PROSITE" id="PS50893">
    <property type="entry name" value="ABC_TRANSPORTER_2"/>
    <property type="match status" value="1"/>
</dbReference>
<dbReference type="GO" id="GO:0005524">
    <property type="term" value="F:ATP binding"/>
    <property type="evidence" value="ECO:0007669"/>
    <property type="project" value="UniProtKB-KW"/>
</dbReference>
<evidence type="ECO:0000313" key="6">
    <source>
        <dbReference type="Proteomes" id="UP000016860"/>
    </source>
</evidence>
<reference evidence="5 6" key="1">
    <citation type="journal article" date="2013" name="Genome Announc.">
        <title>Draft Genome Sequence of the Cellulolytic Bacterium Clostridium papyrosolvens C7 (ATCC 700395).</title>
        <authorList>
            <person name="Zepeda V."/>
            <person name="Dassa B."/>
            <person name="Borovok I."/>
            <person name="Lamed R."/>
            <person name="Bayer E.A."/>
            <person name="Cate J.H."/>
        </authorList>
    </citation>
    <scope>NUCLEOTIDE SEQUENCE [LARGE SCALE GENOMIC DNA]</scope>
    <source>
        <strain evidence="5 6">C7</strain>
    </source>
</reference>
<organism evidence="5 6">
    <name type="scientific">Ruminiclostridium papyrosolvens C7</name>
    <dbReference type="NCBI Taxonomy" id="1330534"/>
    <lineage>
        <taxon>Bacteria</taxon>
        <taxon>Bacillati</taxon>
        <taxon>Bacillota</taxon>
        <taxon>Clostridia</taxon>
        <taxon>Eubacteriales</taxon>
        <taxon>Oscillospiraceae</taxon>
        <taxon>Ruminiclostridium</taxon>
    </lineage>
</organism>
<accession>U4R100</accession>
<gene>
    <name evidence="5" type="ORF">L323_13775</name>
</gene>
<evidence type="ECO:0000256" key="2">
    <source>
        <dbReference type="ARBA" id="ARBA00022741"/>
    </source>
</evidence>
<dbReference type="AlphaFoldDB" id="U4R100"/>
<evidence type="ECO:0000259" key="4">
    <source>
        <dbReference type="PROSITE" id="PS50893"/>
    </source>
</evidence>
<dbReference type="STRING" id="1330534.L323_13775"/>
<dbReference type="PANTHER" id="PTHR42711:SF4">
    <property type="entry name" value="ABC TRANSPORTER RELATED"/>
    <property type="match status" value="1"/>
</dbReference>
<evidence type="ECO:0000256" key="1">
    <source>
        <dbReference type="ARBA" id="ARBA00022448"/>
    </source>
</evidence>
<dbReference type="PANTHER" id="PTHR42711">
    <property type="entry name" value="ABC TRANSPORTER ATP-BINDING PROTEIN"/>
    <property type="match status" value="1"/>
</dbReference>
<keyword evidence="2" id="KW-0547">Nucleotide-binding</keyword>
<dbReference type="InterPro" id="IPR017871">
    <property type="entry name" value="ABC_transporter-like_CS"/>
</dbReference>
<dbReference type="PATRIC" id="fig|1330534.3.peg.2735"/>
<dbReference type="Proteomes" id="UP000016860">
    <property type="component" value="Unassembled WGS sequence"/>
</dbReference>
<protein>
    <submittedName>
        <fullName evidence="5">ABC transporter</fullName>
    </submittedName>
</protein>
<name>U4R100_9FIRM</name>
<keyword evidence="1" id="KW-0813">Transport</keyword>
<dbReference type="PROSITE" id="PS00211">
    <property type="entry name" value="ABC_TRANSPORTER_1"/>
    <property type="match status" value="1"/>
</dbReference>
<keyword evidence="3" id="KW-0067">ATP-binding</keyword>
<evidence type="ECO:0000256" key="3">
    <source>
        <dbReference type="ARBA" id="ARBA00022840"/>
    </source>
</evidence>
<comment type="caution">
    <text evidence="5">The sequence shown here is derived from an EMBL/GenBank/DDBJ whole genome shotgun (WGS) entry which is preliminary data.</text>
</comment>
<dbReference type="Gene3D" id="3.40.50.300">
    <property type="entry name" value="P-loop containing nucleotide triphosphate hydrolases"/>
    <property type="match status" value="1"/>
</dbReference>
<feature type="domain" description="ABC transporter" evidence="4">
    <location>
        <begin position="4"/>
        <end position="257"/>
    </location>
</feature>
<dbReference type="EMBL" id="ATAY01000063">
    <property type="protein sequence ID" value="EPR10438.1"/>
    <property type="molecule type" value="Genomic_DNA"/>
</dbReference>